<organism evidence="2 3">
    <name type="scientific">Candidatus Aphodosoma intestinipullorum</name>
    <dbReference type="NCBI Taxonomy" id="2840674"/>
    <lineage>
        <taxon>Bacteria</taxon>
        <taxon>Pseudomonadati</taxon>
        <taxon>Bacteroidota</taxon>
        <taxon>Bacteroidia</taxon>
        <taxon>Bacteroidales</taxon>
        <taxon>Candidatus Aphodosoma</taxon>
    </lineage>
</organism>
<reference evidence="2" key="2">
    <citation type="journal article" date="2021" name="PeerJ">
        <title>Extensive microbial diversity within the chicken gut microbiome revealed by metagenomics and culture.</title>
        <authorList>
            <person name="Gilroy R."/>
            <person name="Ravi A."/>
            <person name="Getino M."/>
            <person name="Pursley I."/>
            <person name="Horton D.L."/>
            <person name="Alikhan N.F."/>
            <person name="Baker D."/>
            <person name="Gharbi K."/>
            <person name="Hall N."/>
            <person name="Watson M."/>
            <person name="Adriaenssens E.M."/>
            <person name="Foster-Nyarko E."/>
            <person name="Jarju S."/>
            <person name="Secka A."/>
            <person name="Antonio M."/>
            <person name="Oren A."/>
            <person name="Chaudhuri R.R."/>
            <person name="La Ragione R."/>
            <person name="Hildebrand F."/>
            <person name="Pallen M.J."/>
        </authorList>
    </citation>
    <scope>NUCLEOTIDE SEQUENCE</scope>
    <source>
        <strain evidence="2">3924</strain>
    </source>
</reference>
<feature type="chain" id="PRO_5037528925" evidence="1">
    <location>
        <begin position="25"/>
        <end position="1146"/>
    </location>
</feature>
<sequence>MSLRKIRFALCALLLLMGAAAASAQVNIQIPYQCSFEDPAENANWVLNSGINPPADQALHFDRWYIERAAQTDGLYSLFISNDGGLTTQYDVKSNIIVAYREIAMPAGNFEFSFDWKNNAPEDKATCGLYVCLIPANMFSAPQSDPSSSTIQRWLSFAQSIETEGQSEPSPLKGSLDWKNSSFTQQFNGTGETYYLTFAWLNEERTDTLANSISACVDNIQITSKACAKPTDLTVETMCDTIKVSWEGICDWYDLEYKQSGSLEWRKISRLRTNSHILSGVDEGVYDFRVRGICYDSVYSAYAYKNSNLLFCPENHCINYVDLQNAANCYVGTFKSYEQDIFTPTKPVDFGSDDVRSRHVVNMARNQFDPRTNYALRTIPEGEMASVRLGNWNTGAEMERIEYTYTVDCDVASILLLKYAIVFEDPEHVKEEQPHFDLILLDEDGNQIDPTCGAANFYADRRAKGWTAISTGFGSTIVWKDWTTLGVNLEEYDGQTITIQITARDCAASGHYGYAYFTLDCAEGEIESLSCGALDYMTVKAPDGFNYQWFTEYEYVTDANGNVIDSLPGNDKGTTQEIQIEASNRDVYYCRCSFKDENPEKAACYFDLHTVIAPREPYADFQWEWAPENCQNRVKFYNRSHVLTKVDGNIEHTSEPTQTTYWTVNGQMELMNDFIYNVPPEGDTLEVSLLAGISNDECQDDTTLIIPIPSILSVTDTVDSTVCEGTPVQWGKTVTSQAGYIPDSALNIAGCDSVTVLNLKVIPAIPDTKIADTICYGDSVLFNGRWLKETGEYPLWGETSAGCDSVVVFDLTVRDKVEFSYEVTDVADNPGSGAIRITDAPKGYTYTLNGVEVAPLTHLNGGYYNLIVYDSVGCPSEETEIFINQDCLEFSLLADTPYTVCGDEDSIVLPCSFSAGAPTTYSIAYGEKALAAGFVDYRDTFDVDEITILLPDSCRPDYYTADLTVRDIICEDTVIPLRFVVYYPSSVVRQKWNNVLAVTNDKYNGGYTFSAFQWYRDGLPLTGEIGSYLYLGEDAALDTAADYHVLLTRLDDGVSVPTCPFRPAVRTDVADYPVPATSVAFAGAPMRILNVCEATEVLLFNSAGQLLWSGSVASSADEVPMPGIPGVYMMVIQTESLCTPHKLIVR</sequence>
<dbReference type="CDD" id="cd00063">
    <property type="entry name" value="FN3"/>
    <property type="match status" value="1"/>
</dbReference>
<dbReference type="SUPFAM" id="SSF49265">
    <property type="entry name" value="Fibronectin type III"/>
    <property type="match status" value="1"/>
</dbReference>
<keyword evidence="1" id="KW-0732">Signal</keyword>
<reference evidence="2" key="1">
    <citation type="submission" date="2020-10" db="EMBL/GenBank/DDBJ databases">
        <authorList>
            <person name="Gilroy R."/>
        </authorList>
    </citation>
    <scope>NUCLEOTIDE SEQUENCE</scope>
    <source>
        <strain evidence="2">3924</strain>
    </source>
</reference>
<proteinExistence type="predicted"/>
<dbReference type="Gene3D" id="2.60.40.10">
    <property type="entry name" value="Immunoglobulins"/>
    <property type="match status" value="1"/>
</dbReference>
<dbReference type="AlphaFoldDB" id="A0A940DJU3"/>
<evidence type="ECO:0000313" key="3">
    <source>
        <dbReference type="Proteomes" id="UP000712007"/>
    </source>
</evidence>
<dbReference type="EMBL" id="JADIMV010000083">
    <property type="protein sequence ID" value="MBO8439975.1"/>
    <property type="molecule type" value="Genomic_DNA"/>
</dbReference>
<feature type="signal peptide" evidence="1">
    <location>
        <begin position="1"/>
        <end position="24"/>
    </location>
</feature>
<evidence type="ECO:0000313" key="2">
    <source>
        <dbReference type="EMBL" id="MBO8439975.1"/>
    </source>
</evidence>
<gene>
    <name evidence="2" type="ORF">IAC51_04915</name>
</gene>
<name>A0A940DJU3_9BACT</name>
<evidence type="ECO:0000256" key="1">
    <source>
        <dbReference type="SAM" id="SignalP"/>
    </source>
</evidence>
<dbReference type="InterPro" id="IPR013783">
    <property type="entry name" value="Ig-like_fold"/>
</dbReference>
<protein>
    <submittedName>
        <fullName evidence="2">Fibronectin type III domain-containing protein</fullName>
    </submittedName>
</protein>
<dbReference type="InterPro" id="IPR036116">
    <property type="entry name" value="FN3_sf"/>
</dbReference>
<accession>A0A940DJU3</accession>
<dbReference type="Proteomes" id="UP000712007">
    <property type="component" value="Unassembled WGS sequence"/>
</dbReference>
<comment type="caution">
    <text evidence="2">The sequence shown here is derived from an EMBL/GenBank/DDBJ whole genome shotgun (WGS) entry which is preliminary data.</text>
</comment>
<dbReference type="InterPro" id="IPR003961">
    <property type="entry name" value="FN3_dom"/>
</dbReference>